<dbReference type="Proteomes" id="UP001161757">
    <property type="component" value="Unassembled WGS sequence"/>
</dbReference>
<feature type="compositionally biased region" description="Basic and acidic residues" evidence="1">
    <location>
        <begin position="181"/>
        <end position="193"/>
    </location>
</feature>
<organism evidence="2 3">
    <name type="scientific">Exophiala dermatitidis</name>
    <name type="common">Black yeast-like fungus</name>
    <name type="synonym">Wangiella dermatitidis</name>
    <dbReference type="NCBI Taxonomy" id="5970"/>
    <lineage>
        <taxon>Eukaryota</taxon>
        <taxon>Fungi</taxon>
        <taxon>Dikarya</taxon>
        <taxon>Ascomycota</taxon>
        <taxon>Pezizomycotina</taxon>
        <taxon>Eurotiomycetes</taxon>
        <taxon>Chaetothyriomycetidae</taxon>
        <taxon>Chaetothyriales</taxon>
        <taxon>Herpotrichiellaceae</taxon>
        <taxon>Exophiala</taxon>
    </lineage>
</organism>
<feature type="compositionally biased region" description="Pro residues" evidence="1">
    <location>
        <begin position="768"/>
        <end position="778"/>
    </location>
</feature>
<feature type="compositionally biased region" description="Pro residues" evidence="1">
    <location>
        <begin position="728"/>
        <end position="749"/>
    </location>
</feature>
<proteinExistence type="predicted"/>
<feature type="compositionally biased region" description="Polar residues" evidence="1">
    <location>
        <begin position="529"/>
        <end position="541"/>
    </location>
</feature>
<feature type="compositionally biased region" description="Basic and acidic residues" evidence="1">
    <location>
        <begin position="151"/>
        <end position="171"/>
    </location>
</feature>
<evidence type="ECO:0000313" key="2">
    <source>
        <dbReference type="EMBL" id="KAJ8987657.1"/>
    </source>
</evidence>
<dbReference type="EMBL" id="JAJGCB010000023">
    <property type="protein sequence ID" value="KAJ8987657.1"/>
    <property type="molecule type" value="Genomic_DNA"/>
</dbReference>
<name>A0AAN6EPV3_EXODE</name>
<protein>
    <submittedName>
        <fullName evidence="2">Uncharacterized protein</fullName>
    </submittedName>
</protein>
<reference evidence="2" key="1">
    <citation type="submission" date="2023-01" db="EMBL/GenBank/DDBJ databases">
        <title>Exophiala dermititidis isolated from Cystic Fibrosis Patient.</title>
        <authorList>
            <person name="Kurbessoian T."/>
            <person name="Crocker A."/>
            <person name="Murante D."/>
            <person name="Hogan D.A."/>
            <person name="Stajich J.E."/>
        </authorList>
    </citation>
    <scope>NUCLEOTIDE SEQUENCE</scope>
    <source>
        <strain evidence="2">Ex8</strain>
    </source>
</reference>
<feature type="compositionally biased region" description="Pro residues" evidence="1">
    <location>
        <begin position="604"/>
        <end position="616"/>
    </location>
</feature>
<sequence length="811" mass="89280">MSGVYSVEDLLKLRASPLICRPPNLPPIEEWMGTQETTARRPTLRGKQDEPPPAQPETFQKRPALIDSQRRTTTDPERIVLGPPRRSFASSNARTFGKAQDGSDETPARERGTSFHEKSRNGDAQESPSYDRRTTQTNGRHNRQQSEDPDFEYRRNYDRKPKWGGRDRNEQDIEDEQAIEESSRVVFRRETHSRIKLSQSWFRKDAPDAQDEPRRESDRAQEWRRNDAGRDRDFDRSQRFEAEPEWMDSTEPEEPFQVRTQEDFQRWKERMKAGGGMAQGKVDLAAPSEEPQAEPLKKVALPEPDDSMDKFFARFESKTKTMEPKPGVTKPHGKTRFASIFSPPPEESRQVESGSPMPTAERPSSASASQPGSAVNADQAGFARILEMLQTRSSNPTPQSQDTAKPRTPLCSSNTEVKPENSSRPSSQSLLTLLAGQSTTPQPSVPTRTQPSDSPQGVTDPRSTAEPPSHTRQQSSINKDEVLLNLLRQASLAPKPQPQAPHQQVEGRGGAGMYGVAVDSSGRIGTARGQMTANEQMQQAMDQRADSGQAMYNDTPVAMYQNEPGTRDRVSAGRPASESQLGLGDDPLMALLAAQNVRQRPTRPAQPPQGPPPGLARPPGLHQPALKEPQGWPIQQPPPPPQQQQQPVRQPSLPPGLANVPRPMPGAPPPYGLPPQLHIQTGLPQPAQQQQRPQQPQQQIPPQQQHQRKYTGDLSPLPTKPTGVPSMPTLPPGMYPPPGFMNAGPPPGFPGSGAMPANLNVQGRYPGEPGPPPPPLPPGMSHSGYMEMYGNFGPRGAGVRGGANEGMPPFR</sequence>
<dbReference type="AlphaFoldDB" id="A0AAN6EPV3"/>
<evidence type="ECO:0000256" key="1">
    <source>
        <dbReference type="SAM" id="MobiDB-lite"/>
    </source>
</evidence>
<feature type="compositionally biased region" description="Basic and acidic residues" evidence="1">
    <location>
        <begin position="106"/>
        <end position="134"/>
    </location>
</feature>
<feature type="compositionally biased region" description="Low complexity" evidence="1">
    <location>
        <begin position="684"/>
        <end position="705"/>
    </location>
</feature>
<feature type="region of interest" description="Disordered" evidence="1">
    <location>
        <begin position="16"/>
        <end position="258"/>
    </location>
</feature>
<feature type="compositionally biased region" description="Acidic residues" evidence="1">
    <location>
        <begin position="243"/>
        <end position="254"/>
    </location>
</feature>
<dbReference type="InterPro" id="IPR046784">
    <property type="entry name" value="Eap1"/>
</dbReference>
<feature type="compositionally biased region" description="Basic and acidic residues" evidence="1">
    <location>
        <begin position="307"/>
        <end position="323"/>
    </location>
</feature>
<feature type="compositionally biased region" description="Pro residues" evidence="1">
    <location>
        <begin position="662"/>
        <end position="673"/>
    </location>
</feature>
<feature type="compositionally biased region" description="Polar residues" evidence="1">
    <location>
        <begin position="390"/>
        <end position="403"/>
    </location>
</feature>
<feature type="compositionally biased region" description="Basic and acidic residues" evidence="1">
    <location>
        <begin position="202"/>
        <end position="242"/>
    </location>
</feature>
<comment type="caution">
    <text evidence="2">The sequence shown here is derived from an EMBL/GenBank/DDBJ whole genome shotgun (WGS) entry which is preliminary data.</text>
</comment>
<feature type="compositionally biased region" description="Low complexity" evidence="1">
    <location>
        <begin position="363"/>
        <end position="374"/>
    </location>
</feature>
<evidence type="ECO:0000313" key="3">
    <source>
        <dbReference type="Proteomes" id="UP001161757"/>
    </source>
</evidence>
<feature type="compositionally biased region" description="Polar residues" evidence="1">
    <location>
        <begin position="410"/>
        <end position="457"/>
    </location>
</feature>
<dbReference type="Pfam" id="PF20566">
    <property type="entry name" value="Eap1"/>
    <property type="match status" value="1"/>
</dbReference>
<feature type="compositionally biased region" description="Basic and acidic residues" evidence="1">
    <location>
        <begin position="68"/>
        <end position="78"/>
    </location>
</feature>
<feature type="region of interest" description="Disordered" evidence="1">
    <location>
        <begin position="273"/>
        <end position="782"/>
    </location>
</feature>
<accession>A0AAN6EPV3</accession>
<gene>
    <name evidence="2" type="ORF">HRR80_008291</name>
</gene>